<dbReference type="EMBL" id="JAWDIO010000002">
    <property type="protein sequence ID" value="MDU0354772.1"/>
    <property type="molecule type" value="Genomic_DNA"/>
</dbReference>
<name>A0ABU3SXN0_9ALTE</name>
<dbReference type="InterPro" id="IPR036942">
    <property type="entry name" value="Beta-barrel_TonB_sf"/>
</dbReference>
<evidence type="ECO:0000313" key="6">
    <source>
        <dbReference type="Proteomes" id="UP001247805"/>
    </source>
</evidence>
<keyword evidence="2" id="KW-0472">Membrane</keyword>
<keyword evidence="3" id="KW-0998">Cell outer membrane</keyword>
<dbReference type="SUPFAM" id="SSF56935">
    <property type="entry name" value="Porins"/>
    <property type="match status" value="1"/>
</dbReference>
<comment type="subcellular location">
    <subcellularLocation>
        <location evidence="1">Cell outer membrane</location>
    </subcellularLocation>
</comment>
<sequence>MICHGASTTRPNLDTDPQEDWWTVDQEAHILTKSLGRYNKGALARSLGGKEIKTSIASLSLNQQIGDSITLDVKGGYSNTTDDTLPNASVSTATWAIVSSGQFLDVPTDKIQPVGYDCSTGKCTFIFGDDAVLNDATSNTLNGNYANTTTNPLNPYSMHLGALGRYDTYADDTNKSLFIDLDWDTEFDHITKFETGIKFSQRIKEVRQNKQNIEGESITAFDPETGLPLKSDNPQDVLLVDFMSKDAFPVDNFMEGLVPDRQQPFLGGWSMIDPFAAFEAAFTKPDVQIRPDLSESRKVTQDNVSVYAKLNFEAFSGRLTGNIGARYVKTKVDADAYTSVKFESRNNMFTPYDLVYKKGLANSSLPVCNPSLFESGGLDHQFPAEPNCYDWALTHMHQWSDQAGTTPHYVMEDRDGDGINERYVMSDWLAPDNEIYVLQVAYNDDGTVRDVIRNEQSDGLVDGYEYSQSRDWWMIRRWLDLSTSDAVGQELFGEDEKYLAANRVVPTSDQADNSILLPSLNLNYAFSEEVIGRFALSKTMSRPTFDDLRPRANLNENPWGDAGWGNRTTTQLQPLESKNIDLSFEWYFNDSGLLSVAFFRKDMKNFLHSITETFYYKDIRETYDLGDVAINELLIVPEEGMTPSNSDCMPDRMIQSQVKDAWTFGCHPLDVSIKRNGKGSVNQGIEFNYSQNYDFLPEHTIWLRREH</sequence>
<evidence type="ECO:0000313" key="5">
    <source>
        <dbReference type="EMBL" id="MDU0354772.1"/>
    </source>
</evidence>
<dbReference type="Proteomes" id="UP001247805">
    <property type="component" value="Unassembled WGS sequence"/>
</dbReference>
<dbReference type="Pfam" id="PF00593">
    <property type="entry name" value="TonB_dep_Rec_b-barrel"/>
    <property type="match status" value="2"/>
</dbReference>
<dbReference type="Gene3D" id="2.40.170.20">
    <property type="entry name" value="TonB-dependent receptor, beta-barrel domain"/>
    <property type="match status" value="2"/>
</dbReference>
<dbReference type="InterPro" id="IPR000531">
    <property type="entry name" value="Beta-barrel_TonB"/>
</dbReference>
<dbReference type="RefSeq" id="WP_316026351.1">
    <property type="nucleotide sequence ID" value="NZ_JAWDIO010000002.1"/>
</dbReference>
<evidence type="ECO:0000256" key="1">
    <source>
        <dbReference type="ARBA" id="ARBA00004442"/>
    </source>
</evidence>
<keyword evidence="6" id="KW-1185">Reference proteome</keyword>
<comment type="caution">
    <text evidence="5">The sequence shown here is derived from an EMBL/GenBank/DDBJ whole genome shotgun (WGS) entry which is preliminary data.</text>
</comment>
<keyword evidence="5" id="KW-0675">Receptor</keyword>
<feature type="domain" description="TonB-dependent receptor-like beta-barrel" evidence="4">
    <location>
        <begin position="131"/>
        <end position="352"/>
    </location>
</feature>
<gene>
    <name evidence="5" type="ORF">RS130_13350</name>
</gene>
<feature type="domain" description="TonB-dependent receptor-like beta-barrel" evidence="4">
    <location>
        <begin position="507"/>
        <end position="693"/>
    </location>
</feature>
<accession>A0ABU3SXN0</accession>
<protein>
    <submittedName>
        <fullName evidence="5">TonB-dependent receptor</fullName>
    </submittedName>
</protein>
<evidence type="ECO:0000256" key="2">
    <source>
        <dbReference type="ARBA" id="ARBA00023136"/>
    </source>
</evidence>
<proteinExistence type="predicted"/>
<organism evidence="5 6">
    <name type="scientific">Paraglaciecola aquimarina</name>
    <dbReference type="NCBI Taxonomy" id="1235557"/>
    <lineage>
        <taxon>Bacteria</taxon>
        <taxon>Pseudomonadati</taxon>
        <taxon>Pseudomonadota</taxon>
        <taxon>Gammaproteobacteria</taxon>
        <taxon>Alteromonadales</taxon>
        <taxon>Alteromonadaceae</taxon>
        <taxon>Paraglaciecola</taxon>
    </lineage>
</organism>
<evidence type="ECO:0000256" key="3">
    <source>
        <dbReference type="ARBA" id="ARBA00023237"/>
    </source>
</evidence>
<dbReference type="PANTHER" id="PTHR40980">
    <property type="entry name" value="PLUG DOMAIN-CONTAINING PROTEIN"/>
    <property type="match status" value="1"/>
</dbReference>
<dbReference type="PANTHER" id="PTHR40980:SF3">
    <property type="entry name" value="TONB-DEPENDENT RECEPTOR-LIKE BETA-BARREL DOMAIN-CONTAINING PROTEIN"/>
    <property type="match status" value="1"/>
</dbReference>
<reference evidence="5 6" key="1">
    <citation type="submission" date="2023-10" db="EMBL/GenBank/DDBJ databases">
        <title>Glaciecola aquimarina strain GGW-M5 nov., isolated from a coastal seawater.</title>
        <authorList>
            <person name="Bayburt H."/>
            <person name="Kim J.M."/>
            <person name="Choi B.J."/>
            <person name="Jeon C.O."/>
        </authorList>
    </citation>
    <scope>NUCLEOTIDE SEQUENCE [LARGE SCALE GENOMIC DNA]</scope>
    <source>
        <strain evidence="5 6">KCTC 32108</strain>
    </source>
</reference>
<evidence type="ECO:0000259" key="4">
    <source>
        <dbReference type="Pfam" id="PF00593"/>
    </source>
</evidence>